<evidence type="ECO:0000313" key="2">
    <source>
        <dbReference type="EMBL" id="SMY06776.1"/>
    </source>
</evidence>
<keyword evidence="2" id="KW-0489">Methyltransferase</keyword>
<dbReference type="GO" id="GO:0008757">
    <property type="term" value="F:S-adenosylmethionine-dependent methyltransferase activity"/>
    <property type="evidence" value="ECO:0007669"/>
    <property type="project" value="InterPro"/>
</dbReference>
<organism evidence="2 3">
    <name type="scientific">Flavimaricola marinus</name>
    <dbReference type="NCBI Taxonomy" id="1819565"/>
    <lineage>
        <taxon>Bacteria</taxon>
        <taxon>Pseudomonadati</taxon>
        <taxon>Pseudomonadota</taxon>
        <taxon>Alphaproteobacteria</taxon>
        <taxon>Rhodobacterales</taxon>
        <taxon>Paracoccaceae</taxon>
        <taxon>Flavimaricola</taxon>
    </lineage>
</organism>
<protein>
    <submittedName>
        <fullName evidence="2">Demethylmenaquinone methyltransferase</fullName>
        <ecNumber evidence="2">2.1.1.163</ecNumber>
    </submittedName>
</protein>
<dbReference type="PANTHER" id="PTHR43591:SF24">
    <property type="entry name" value="2-METHOXY-6-POLYPRENYL-1,4-BENZOQUINOL METHYLASE, MITOCHONDRIAL"/>
    <property type="match status" value="1"/>
</dbReference>
<dbReference type="SUPFAM" id="SSF53335">
    <property type="entry name" value="S-adenosyl-L-methionine-dependent methyltransferases"/>
    <property type="match status" value="1"/>
</dbReference>
<dbReference type="GO" id="GO:0032259">
    <property type="term" value="P:methylation"/>
    <property type="evidence" value="ECO:0007669"/>
    <property type="project" value="UniProtKB-KW"/>
</dbReference>
<dbReference type="Pfam" id="PF08241">
    <property type="entry name" value="Methyltransf_11"/>
    <property type="match status" value="1"/>
</dbReference>
<sequence>MTDTDVNADQREFWNGGPVKGWVAQDAELESVHGALTPRLLAHADPKPDADVIDVGCGSGAVSQAFAEAAPSGSVTGIDISVPMLNLARVNHGDSVTFIEADAQTYDFAAESADLIVSRFGVMFFSDPVAAFSNLLGALRPGGRLVMGCWAPMPKNPWFDGPRRVVEAHHGPQPRPEPGAPGPMGFSNPDYVLSILNDAGFVNARVETEDLTLTHPQGASGAAQLMSAVGPISKIVRETGGGSTELLHLTDSLTEIFKAFEDEDGFALPAQIHFYLAEKAA</sequence>
<dbReference type="OrthoDB" id="9777638at2"/>
<dbReference type="PANTHER" id="PTHR43591">
    <property type="entry name" value="METHYLTRANSFERASE"/>
    <property type="match status" value="1"/>
</dbReference>
<evidence type="ECO:0000259" key="1">
    <source>
        <dbReference type="Pfam" id="PF08241"/>
    </source>
</evidence>
<dbReference type="EMBL" id="FXZK01000001">
    <property type="protein sequence ID" value="SMY06776.1"/>
    <property type="molecule type" value="Genomic_DNA"/>
</dbReference>
<dbReference type="InterPro" id="IPR029063">
    <property type="entry name" value="SAM-dependent_MTases_sf"/>
</dbReference>
<proteinExistence type="predicted"/>
<keyword evidence="2" id="KW-0808">Transferase</keyword>
<dbReference type="GO" id="GO:0043770">
    <property type="term" value="F:demethylmenaquinone methyltransferase activity"/>
    <property type="evidence" value="ECO:0007669"/>
    <property type="project" value="UniProtKB-EC"/>
</dbReference>
<dbReference type="EC" id="2.1.1.163" evidence="2"/>
<dbReference type="InterPro" id="IPR013216">
    <property type="entry name" value="Methyltransf_11"/>
</dbReference>
<reference evidence="2 3" key="1">
    <citation type="submission" date="2017-05" db="EMBL/GenBank/DDBJ databases">
        <authorList>
            <person name="Song R."/>
            <person name="Chenine A.L."/>
            <person name="Ruprecht R.M."/>
        </authorList>
    </citation>
    <scope>NUCLEOTIDE SEQUENCE [LARGE SCALE GENOMIC DNA]</scope>
    <source>
        <strain evidence="2 3">CECT 8899</strain>
    </source>
</reference>
<dbReference type="AlphaFoldDB" id="A0A238LCW0"/>
<gene>
    <name evidence="2" type="primary">ubiE_2</name>
    <name evidence="2" type="ORF">LOM8899_00906</name>
</gene>
<dbReference type="RefSeq" id="WP_093990912.1">
    <property type="nucleotide sequence ID" value="NZ_FXZK01000001.1"/>
</dbReference>
<evidence type="ECO:0000313" key="3">
    <source>
        <dbReference type="Proteomes" id="UP000201613"/>
    </source>
</evidence>
<name>A0A238LCW0_9RHOB</name>
<accession>A0A238LCW0</accession>
<dbReference type="CDD" id="cd02440">
    <property type="entry name" value="AdoMet_MTases"/>
    <property type="match status" value="1"/>
</dbReference>
<feature type="domain" description="Methyltransferase type 11" evidence="1">
    <location>
        <begin position="53"/>
        <end position="147"/>
    </location>
</feature>
<dbReference type="Proteomes" id="UP000201613">
    <property type="component" value="Unassembled WGS sequence"/>
</dbReference>
<keyword evidence="3" id="KW-1185">Reference proteome</keyword>
<dbReference type="Gene3D" id="3.40.50.150">
    <property type="entry name" value="Vaccinia Virus protein VP39"/>
    <property type="match status" value="1"/>
</dbReference>